<dbReference type="Proteomes" id="UP001652431">
    <property type="component" value="Unassembled WGS sequence"/>
</dbReference>
<evidence type="ECO:0000313" key="3">
    <source>
        <dbReference type="Proteomes" id="UP001652431"/>
    </source>
</evidence>
<name>A0ABT2RND6_9FIRM</name>
<keyword evidence="3" id="KW-1185">Reference proteome</keyword>
<proteinExistence type="predicted"/>
<dbReference type="EMBL" id="JAOQJU010000010">
    <property type="protein sequence ID" value="MCU6686836.1"/>
    <property type="molecule type" value="Genomic_DNA"/>
</dbReference>
<comment type="caution">
    <text evidence="2">The sequence shown here is derived from an EMBL/GenBank/DDBJ whole genome shotgun (WGS) entry which is preliminary data.</text>
</comment>
<accession>A0ABT2RND6</accession>
<evidence type="ECO:0000256" key="1">
    <source>
        <dbReference type="SAM" id="Coils"/>
    </source>
</evidence>
<organism evidence="2 3">
    <name type="scientific">Dorea acetigenes</name>
    <dbReference type="NCBI Taxonomy" id="2981787"/>
    <lineage>
        <taxon>Bacteria</taxon>
        <taxon>Bacillati</taxon>
        <taxon>Bacillota</taxon>
        <taxon>Clostridia</taxon>
        <taxon>Lachnospirales</taxon>
        <taxon>Lachnospiraceae</taxon>
        <taxon>Dorea</taxon>
    </lineage>
</organism>
<gene>
    <name evidence="2" type="ORF">OCV99_09820</name>
</gene>
<feature type="coiled-coil region" evidence="1">
    <location>
        <begin position="210"/>
        <end position="237"/>
    </location>
</feature>
<reference evidence="2 3" key="1">
    <citation type="journal article" date="2021" name="ISME Commun">
        <title>Automated analysis of genomic sequences facilitates high-throughput and comprehensive description of bacteria.</title>
        <authorList>
            <person name="Hitch T.C.A."/>
        </authorList>
    </citation>
    <scope>NUCLEOTIDE SEQUENCE [LARGE SCALE GENOMIC DNA]</scope>
    <source>
        <strain evidence="2 3">Sanger_03</strain>
    </source>
</reference>
<dbReference type="RefSeq" id="WP_158370192.1">
    <property type="nucleotide sequence ID" value="NZ_JAOQJU010000010.1"/>
</dbReference>
<sequence length="769" mass="82373">MANVRKYTEQIASAKKGKDVRAAIVSAINEVSDENNTYNQTKADIQAAQKSINADVTKNQQTQQAFNSNLQEAKEVQKDLTAKMDKGTTLAENLEKKNTTATSLDKSLGEKNTAATKTVQTLEADITAAGQAERSLEADVTAANKAAQTLEADTTAAGKAKQSLEADITAAGQAERSLEADVTAAGEAKTKLDASIKTSGENITTMQNLVQNADQIKTGLEADLNNAQQASKDLKQNTAASVTKIETAGQTQIDLIKQNGGGVENALSNYFALRRNGKVFTTKIYKWETSTSPVGVKMNANENMVAEPSVGRTEGRDDYAQYGLFHHFTCNFSVDENGFNHVDALEGQIGFTKYGKVQVGEVTMSAWFGIEDTTEAVLYHYSDSQTELTPYPMKESINPDGTISPFMIHAKYAAGDIDGVPYSSKGLAPANGCQATQARNPVSYTGMITYMHKLGGHYCGTTSWDLFYRQLMMIIKYATTHSQSIMAGCTSYSNQNQNLVEETGVMRVVLTKAQAAGYVIGSYVSIGDVGSNTNRDRYFSYIHNKAYSVKVTKIEDVDDSNAAVYVDAPEAFDTTLTTWITTMPWHSGVTDEVAGSDGSPNSNTNGKDPYKIQGIETCIGAYEVLGNVVMDIVTGADGNPARDVYVCEDASTLSSNIATVRANYKKAIAQVAYTAASWKYITEETTDPNLGIMIPTKVGGGSTTGFADGLYTDTGTSGQREWLALGALNLGACAGLWLLLASSGWSGANWAIVSGVSPNGTRGEWQATA</sequence>
<protein>
    <submittedName>
        <fullName evidence="2">Uncharacterized protein</fullName>
    </submittedName>
</protein>
<keyword evidence="1" id="KW-0175">Coiled coil</keyword>
<evidence type="ECO:0000313" key="2">
    <source>
        <dbReference type="EMBL" id="MCU6686836.1"/>
    </source>
</evidence>